<evidence type="ECO:0000313" key="8">
    <source>
        <dbReference type="EMBL" id="TRY72411.1"/>
    </source>
</evidence>
<dbReference type="GO" id="GO:0000785">
    <property type="term" value="C:chromatin"/>
    <property type="evidence" value="ECO:0007669"/>
    <property type="project" value="TreeGrafter"/>
</dbReference>
<gene>
    <name evidence="8" type="ORF">TCAL_03962</name>
</gene>
<dbReference type="PANTHER" id="PTHR11793:SF13">
    <property type="entry name" value="PROTEIN DAUGHTERLESS"/>
    <property type="match status" value="1"/>
</dbReference>
<feature type="compositionally biased region" description="Low complexity" evidence="6">
    <location>
        <begin position="240"/>
        <end position="255"/>
    </location>
</feature>
<dbReference type="PROSITE" id="PS50888">
    <property type="entry name" value="BHLH"/>
    <property type="match status" value="1"/>
</dbReference>
<reference evidence="8 9" key="1">
    <citation type="journal article" date="2018" name="Nat. Ecol. Evol.">
        <title>Genomic signatures of mitonuclear coevolution across populations of Tigriopus californicus.</title>
        <authorList>
            <person name="Barreto F.S."/>
            <person name="Watson E.T."/>
            <person name="Lima T.G."/>
            <person name="Willett C.S."/>
            <person name="Edmands S."/>
            <person name="Li W."/>
            <person name="Burton R.S."/>
        </authorList>
    </citation>
    <scope>NUCLEOTIDE SEQUENCE [LARGE SCALE GENOMIC DNA]</scope>
    <source>
        <strain evidence="8 9">San Diego</strain>
    </source>
</reference>
<comment type="caution">
    <text evidence="8">The sequence shown here is derived from an EMBL/GenBank/DDBJ whole genome shotgun (WGS) entry which is preliminary data.</text>
</comment>
<accession>A0A553P3Z8</accession>
<dbReference type="InterPro" id="IPR051098">
    <property type="entry name" value="NeuroDiff_E-box_TFs"/>
</dbReference>
<proteinExistence type="predicted"/>
<dbReference type="InterPro" id="IPR011598">
    <property type="entry name" value="bHLH_dom"/>
</dbReference>
<dbReference type="SMART" id="SM00353">
    <property type="entry name" value="HLH"/>
    <property type="match status" value="1"/>
</dbReference>
<evidence type="ECO:0000256" key="6">
    <source>
        <dbReference type="SAM" id="MobiDB-lite"/>
    </source>
</evidence>
<dbReference type="PANTHER" id="PTHR11793">
    <property type="entry name" value="BASIC HELIX-LOOP-HELIX TRANSCRIPTION FACTOR"/>
    <property type="match status" value="1"/>
</dbReference>
<comment type="subcellular location">
    <subcellularLocation>
        <location evidence="1">Nucleus</location>
    </subcellularLocation>
</comment>
<keyword evidence="9" id="KW-1185">Reference proteome</keyword>
<feature type="compositionally biased region" description="Pro residues" evidence="6">
    <location>
        <begin position="26"/>
        <end position="35"/>
    </location>
</feature>
<sequence length="424" mass="44787">MEPNVNAHYYNQVFNESCHRQNLAQPTPPPPPPHGMPTRNVPSYDGMIPIPSYDQMSGPSGGALPWSGYQNGDHDFPTYQQQQQHQQSEAPGLRLNGAYTSVTSAPTNNGGAYTSDHQSTLGYAYNMGGYTQAPMQIQGNTNTFSNASVSSAPNIPPLPDLSQWNPPGSLHQPPPHNQDLSQYNQPSSNHLGASNGHDSLVKVETAGIEEALGLFEGPPHGAMAIANSPGPQGEFGYMKTPSPGSSTGTHTPLPTQFSSTDFPNPSSVSSTASNGRGRKRGGAGGGGRVSSSSAGGGRGKKRKSDSDDTPDPHFKEEKDKQRRTSNNCRERMRIRDINEALTELGKICMNLNPAQSDKPATKLGVLNMAVDVITNLEQKVRERNLNPNAVCLPGGGAGGSHPGTSGRSPYPPSSTDGVQGDGGN</sequence>
<dbReference type="STRING" id="6832.A0A553P3Z8"/>
<evidence type="ECO:0000256" key="4">
    <source>
        <dbReference type="ARBA" id="ARBA00023163"/>
    </source>
</evidence>
<dbReference type="Proteomes" id="UP000318571">
    <property type="component" value="Chromosome 7"/>
</dbReference>
<evidence type="ECO:0000256" key="2">
    <source>
        <dbReference type="ARBA" id="ARBA00023015"/>
    </source>
</evidence>
<dbReference type="Gene3D" id="4.10.280.10">
    <property type="entry name" value="Helix-loop-helix DNA-binding domain"/>
    <property type="match status" value="1"/>
</dbReference>
<dbReference type="EMBL" id="VCGU01000008">
    <property type="protein sequence ID" value="TRY72411.1"/>
    <property type="molecule type" value="Genomic_DNA"/>
</dbReference>
<dbReference type="GO" id="GO:0005667">
    <property type="term" value="C:transcription regulator complex"/>
    <property type="evidence" value="ECO:0007669"/>
    <property type="project" value="TreeGrafter"/>
</dbReference>
<feature type="domain" description="BHLH" evidence="7">
    <location>
        <begin position="321"/>
        <end position="376"/>
    </location>
</feature>
<keyword evidence="3" id="KW-0238">DNA-binding</keyword>
<evidence type="ECO:0000256" key="1">
    <source>
        <dbReference type="ARBA" id="ARBA00004123"/>
    </source>
</evidence>
<dbReference type="GO" id="GO:0005634">
    <property type="term" value="C:nucleus"/>
    <property type="evidence" value="ECO:0007669"/>
    <property type="project" value="UniProtKB-SubCell"/>
</dbReference>
<dbReference type="OrthoDB" id="10034090at2759"/>
<feature type="compositionally biased region" description="Basic and acidic residues" evidence="6">
    <location>
        <begin position="304"/>
        <end position="331"/>
    </location>
</feature>
<dbReference type="SUPFAM" id="SSF47459">
    <property type="entry name" value="HLH, helix-loop-helix DNA-binding domain"/>
    <property type="match status" value="1"/>
</dbReference>
<name>A0A553P3Z8_TIGCA</name>
<evidence type="ECO:0000256" key="5">
    <source>
        <dbReference type="ARBA" id="ARBA00023242"/>
    </source>
</evidence>
<dbReference type="Pfam" id="PF00010">
    <property type="entry name" value="HLH"/>
    <property type="match status" value="1"/>
</dbReference>
<feature type="compositionally biased region" description="Polar residues" evidence="6">
    <location>
        <begin position="256"/>
        <end position="271"/>
    </location>
</feature>
<feature type="compositionally biased region" description="Polar residues" evidence="6">
    <location>
        <begin position="178"/>
        <end position="192"/>
    </location>
</feature>
<evidence type="ECO:0000256" key="3">
    <source>
        <dbReference type="ARBA" id="ARBA00023125"/>
    </source>
</evidence>
<feature type="region of interest" description="Disordered" evidence="6">
    <location>
        <begin position="222"/>
        <end position="331"/>
    </location>
</feature>
<feature type="region of interest" description="Disordered" evidence="6">
    <location>
        <begin position="20"/>
        <end position="49"/>
    </location>
</feature>
<feature type="compositionally biased region" description="Polar residues" evidence="6">
    <location>
        <begin position="141"/>
        <end position="153"/>
    </location>
</feature>
<dbReference type="AlphaFoldDB" id="A0A553P3Z8"/>
<evidence type="ECO:0000313" key="9">
    <source>
        <dbReference type="Proteomes" id="UP000318571"/>
    </source>
</evidence>
<feature type="region of interest" description="Disordered" evidence="6">
    <location>
        <begin position="141"/>
        <end position="196"/>
    </location>
</feature>
<organism evidence="8 9">
    <name type="scientific">Tigriopus californicus</name>
    <name type="common">Marine copepod</name>
    <dbReference type="NCBI Taxonomy" id="6832"/>
    <lineage>
        <taxon>Eukaryota</taxon>
        <taxon>Metazoa</taxon>
        <taxon>Ecdysozoa</taxon>
        <taxon>Arthropoda</taxon>
        <taxon>Crustacea</taxon>
        <taxon>Multicrustacea</taxon>
        <taxon>Hexanauplia</taxon>
        <taxon>Copepoda</taxon>
        <taxon>Harpacticoida</taxon>
        <taxon>Harpacticidae</taxon>
        <taxon>Tigriopus</taxon>
    </lineage>
</organism>
<dbReference type="GO" id="GO:0000978">
    <property type="term" value="F:RNA polymerase II cis-regulatory region sequence-specific DNA binding"/>
    <property type="evidence" value="ECO:0007669"/>
    <property type="project" value="TreeGrafter"/>
</dbReference>
<keyword evidence="4" id="KW-0804">Transcription</keyword>
<keyword evidence="2" id="KW-0805">Transcription regulation</keyword>
<feature type="region of interest" description="Disordered" evidence="6">
    <location>
        <begin position="391"/>
        <end position="424"/>
    </location>
</feature>
<keyword evidence="5" id="KW-0539">Nucleus</keyword>
<evidence type="ECO:0000259" key="7">
    <source>
        <dbReference type="PROSITE" id="PS50888"/>
    </source>
</evidence>
<dbReference type="GO" id="GO:0046983">
    <property type="term" value="F:protein dimerization activity"/>
    <property type="evidence" value="ECO:0007669"/>
    <property type="project" value="InterPro"/>
</dbReference>
<dbReference type="InterPro" id="IPR036638">
    <property type="entry name" value="HLH_DNA-bd_sf"/>
</dbReference>
<protein>
    <recommendedName>
        <fullName evidence="7">BHLH domain-containing protein</fullName>
    </recommendedName>
</protein>
<dbReference type="GO" id="GO:0000981">
    <property type="term" value="F:DNA-binding transcription factor activity, RNA polymerase II-specific"/>
    <property type="evidence" value="ECO:0007669"/>
    <property type="project" value="TreeGrafter"/>
</dbReference>